<evidence type="ECO:0000313" key="4">
    <source>
        <dbReference type="Proteomes" id="UP000550707"/>
    </source>
</evidence>
<name>A0A7J8HFJ3_MOLMO</name>
<dbReference type="AlphaFoldDB" id="A0A7J8HFJ3"/>
<evidence type="ECO:0000256" key="1">
    <source>
        <dbReference type="SAM" id="Coils"/>
    </source>
</evidence>
<keyword evidence="4" id="KW-1185">Reference proteome</keyword>
<protein>
    <submittedName>
        <fullName evidence="3">Uncharacterized protein</fullName>
    </submittedName>
</protein>
<evidence type="ECO:0000313" key="3">
    <source>
        <dbReference type="EMBL" id="KAF6470850.1"/>
    </source>
</evidence>
<proteinExistence type="predicted"/>
<accession>A0A7J8HFJ3</accession>
<feature type="compositionally biased region" description="Polar residues" evidence="2">
    <location>
        <begin position="57"/>
        <end position="71"/>
    </location>
</feature>
<gene>
    <name evidence="3" type="ORF">HJG59_001826</name>
</gene>
<dbReference type="PANTHER" id="PTHR28574">
    <property type="entry name" value="RIKEN CDNA 6820408C15"/>
    <property type="match status" value="1"/>
</dbReference>
<dbReference type="InterPro" id="IPR029236">
    <property type="entry name" value="DUF4618"/>
</dbReference>
<reference evidence="3 4" key="1">
    <citation type="journal article" date="2020" name="Nature">
        <title>Six reference-quality genomes reveal evolution of bat adaptations.</title>
        <authorList>
            <person name="Jebb D."/>
            <person name="Huang Z."/>
            <person name="Pippel M."/>
            <person name="Hughes G.M."/>
            <person name="Lavrichenko K."/>
            <person name="Devanna P."/>
            <person name="Winkler S."/>
            <person name="Jermiin L.S."/>
            <person name="Skirmuntt E.C."/>
            <person name="Katzourakis A."/>
            <person name="Burkitt-Gray L."/>
            <person name="Ray D.A."/>
            <person name="Sullivan K.A.M."/>
            <person name="Roscito J.G."/>
            <person name="Kirilenko B.M."/>
            <person name="Davalos L.M."/>
            <person name="Corthals A.P."/>
            <person name="Power M.L."/>
            <person name="Jones G."/>
            <person name="Ransome R.D."/>
            <person name="Dechmann D.K.N."/>
            <person name="Locatelli A.G."/>
            <person name="Puechmaille S.J."/>
            <person name="Fedrigo O."/>
            <person name="Jarvis E.D."/>
            <person name="Hiller M."/>
            <person name="Vernes S.C."/>
            <person name="Myers E.W."/>
            <person name="Teeling E.C."/>
        </authorList>
    </citation>
    <scope>NUCLEOTIDE SEQUENCE [LARGE SCALE GENOMIC DNA]</scope>
    <source>
        <strain evidence="3">MMolMol1</strain>
        <tissue evidence="3">Muscle</tissue>
    </source>
</reference>
<dbReference type="EMBL" id="JACASF010000006">
    <property type="protein sequence ID" value="KAF6470850.1"/>
    <property type="molecule type" value="Genomic_DNA"/>
</dbReference>
<organism evidence="3 4">
    <name type="scientific">Molossus molossus</name>
    <name type="common">Pallas' mastiff bat</name>
    <name type="synonym">Vespertilio molossus</name>
    <dbReference type="NCBI Taxonomy" id="27622"/>
    <lineage>
        <taxon>Eukaryota</taxon>
        <taxon>Metazoa</taxon>
        <taxon>Chordata</taxon>
        <taxon>Craniata</taxon>
        <taxon>Vertebrata</taxon>
        <taxon>Euteleostomi</taxon>
        <taxon>Mammalia</taxon>
        <taxon>Eutheria</taxon>
        <taxon>Laurasiatheria</taxon>
        <taxon>Chiroptera</taxon>
        <taxon>Yangochiroptera</taxon>
        <taxon>Molossidae</taxon>
        <taxon>Molossus</taxon>
    </lineage>
</organism>
<dbReference type="Proteomes" id="UP000550707">
    <property type="component" value="Unassembled WGS sequence"/>
</dbReference>
<sequence length="304" mass="35715">MAQDFRKPDDCGSRSTIHKSQVLDYVPWQRSKQKLKQSTVLPVLHTSGHKKSKTESRNSNQPGYSKPTMSTSWLRNPRELHKGNLDSGKTKFRLMRTIINILGYSNKKKLQKMTCELQDWKEKEESKMSYLKQQVEQLNAKIKKIQGEVNFLSTYMDHEYPVKSVQIASLERQLQQVKNNRQDELDDFNEMRKMVLESLSNQIRMKRAKLLSSLVAKTQQPRQEVLLQKSWENQIMAKCTDKFREFVDQYEEEIPTLRAEVEQLQVQIQEPREVVFADVLLQRPKCTPDMDVTLNIPVEELLPF</sequence>
<feature type="coiled-coil region" evidence="1">
    <location>
        <begin position="121"/>
        <end position="194"/>
    </location>
</feature>
<dbReference type="Pfam" id="PF15397">
    <property type="entry name" value="DUF4618"/>
    <property type="match status" value="1"/>
</dbReference>
<dbReference type="PANTHER" id="PTHR28574:SF1">
    <property type="entry name" value="RIKEN CDNA 6820408C15 GENE"/>
    <property type="match status" value="1"/>
</dbReference>
<comment type="caution">
    <text evidence="3">The sequence shown here is derived from an EMBL/GenBank/DDBJ whole genome shotgun (WGS) entry which is preliminary data.</text>
</comment>
<feature type="region of interest" description="Disordered" evidence="2">
    <location>
        <begin position="36"/>
        <end position="71"/>
    </location>
</feature>
<keyword evidence="1" id="KW-0175">Coiled coil</keyword>
<evidence type="ECO:0000256" key="2">
    <source>
        <dbReference type="SAM" id="MobiDB-lite"/>
    </source>
</evidence>